<keyword evidence="10" id="KW-1185">Reference proteome</keyword>
<dbReference type="Pfam" id="PF16113">
    <property type="entry name" value="ECH_2"/>
    <property type="match status" value="2"/>
</dbReference>
<name>A0A430QA22_SCHBO</name>
<evidence type="ECO:0000256" key="7">
    <source>
        <dbReference type="ARBA" id="ARBA00031181"/>
    </source>
</evidence>
<feature type="domain" description="Enoyl-CoA hydratase/isomerase" evidence="8">
    <location>
        <begin position="1"/>
        <end position="75"/>
    </location>
</feature>
<comment type="similarity">
    <text evidence="2">Belongs to the enoyl-CoA hydratase/isomerase family.</text>
</comment>
<dbReference type="CDD" id="cd06558">
    <property type="entry name" value="crotonase-like"/>
    <property type="match status" value="1"/>
</dbReference>
<dbReference type="GO" id="GO:0005739">
    <property type="term" value="C:mitochondrion"/>
    <property type="evidence" value="ECO:0007669"/>
    <property type="project" value="TreeGrafter"/>
</dbReference>
<evidence type="ECO:0000256" key="5">
    <source>
        <dbReference type="ARBA" id="ARBA00022801"/>
    </source>
</evidence>
<evidence type="ECO:0000256" key="3">
    <source>
        <dbReference type="ARBA" id="ARBA00011915"/>
    </source>
</evidence>
<comment type="caution">
    <text evidence="9">The sequence shown here is derived from an EMBL/GenBank/DDBJ whole genome shotgun (WGS) entry which is preliminary data.</text>
</comment>
<dbReference type="PANTHER" id="PTHR43176">
    <property type="entry name" value="3-HYDROXYISOBUTYRYL-COA HYDROLASE-RELATED"/>
    <property type="match status" value="1"/>
</dbReference>
<feature type="domain" description="Enoyl-CoA hydratase/isomerase" evidence="8">
    <location>
        <begin position="76"/>
        <end position="128"/>
    </location>
</feature>
<evidence type="ECO:0000256" key="4">
    <source>
        <dbReference type="ARBA" id="ARBA00016714"/>
    </source>
</evidence>
<dbReference type="AlphaFoldDB" id="A0A430QA22"/>
<protein>
    <recommendedName>
        <fullName evidence="4">3-hydroxyisobutyryl-CoA hydrolase, mitochondrial</fullName>
        <ecNumber evidence="3">3.1.2.4</ecNumber>
    </recommendedName>
    <alternativeName>
        <fullName evidence="7">3-hydroxyisobutyryl-coenzyme A hydrolase</fullName>
    </alternativeName>
</protein>
<dbReference type="InterPro" id="IPR029045">
    <property type="entry name" value="ClpP/crotonase-like_dom_sf"/>
</dbReference>
<dbReference type="Proteomes" id="UP000290809">
    <property type="component" value="Unassembled WGS sequence"/>
</dbReference>
<dbReference type="SUPFAM" id="SSF52096">
    <property type="entry name" value="ClpP/crotonase"/>
    <property type="match status" value="1"/>
</dbReference>
<comment type="function">
    <text evidence="6">Hydrolyzes 3-hydroxyisobutyryl-CoA (HIBYL-CoA), a saline catabolite. Has high activity toward isobutyryl-CoA. Could be an isobutyryl-CoA dehydrogenase that functions in valine catabolism. Also hydrolyzes 3-hydroxypropanoyl-CoA.</text>
</comment>
<evidence type="ECO:0000256" key="6">
    <source>
        <dbReference type="ARBA" id="ARBA00024871"/>
    </source>
</evidence>
<evidence type="ECO:0000256" key="1">
    <source>
        <dbReference type="ARBA" id="ARBA00001709"/>
    </source>
</evidence>
<comment type="catalytic activity">
    <reaction evidence="1">
        <text>3-hydroxy-2-methylpropanoyl-CoA + H2O = 3-hydroxy-2-methylpropanoate + CoA + H(+)</text>
        <dbReference type="Rhea" id="RHEA:20888"/>
        <dbReference type="ChEBI" id="CHEBI:11805"/>
        <dbReference type="ChEBI" id="CHEBI:15377"/>
        <dbReference type="ChEBI" id="CHEBI:15378"/>
        <dbReference type="ChEBI" id="CHEBI:57287"/>
        <dbReference type="ChEBI" id="CHEBI:57340"/>
        <dbReference type="EC" id="3.1.2.4"/>
    </reaction>
</comment>
<dbReference type="EC" id="3.1.2.4" evidence="3"/>
<dbReference type="UniPathway" id="UPA00362"/>
<dbReference type="STRING" id="6184.A0A430QA22"/>
<evidence type="ECO:0000259" key="8">
    <source>
        <dbReference type="Pfam" id="PF16113"/>
    </source>
</evidence>
<dbReference type="InterPro" id="IPR032259">
    <property type="entry name" value="HIBYL-CoA-H"/>
</dbReference>
<accession>A0A430QA22</accession>
<gene>
    <name evidence="9" type="ORF">DC041_0011627</name>
</gene>
<proteinExistence type="inferred from homology"/>
<evidence type="ECO:0000313" key="10">
    <source>
        <dbReference type="Proteomes" id="UP000290809"/>
    </source>
</evidence>
<reference evidence="9 10" key="1">
    <citation type="journal article" date="2019" name="PLoS Pathog.">
        <title>Genome sequence of the bovine parasite Schistosoma bovis Tanzania.</title>
        <authorList>
            <person name="Oey H."/>
            <person name="Zakrzewski M."/>
            <person name="Gobert G."/>
            <person name="Gravermann K."/>
            <person name="Stoye J."/>
            <person name="Jones M."/>
            <person name="Mcmanus D."/>
            <person name="Krause L."/>
        </authorList>
    </citation>
    <scope>NUCLEOTIDE SEQUENCE [LARGE SCALE GENOMIC DNA]</scope>
    <source>
        <strain evidence="9 10">TAN1997</strain>
    </source>
</reference>
<dbReference type="GO" id="GO:0003860">
    <property type="term" value="F:3-hydroxyisobutyryl-CoA hydrolase activity"/>
    <property type="evidence" value="ECO:0007669"/>
    <property type="project" value="UniProtKB-EC"/>
</dbReference>
<dbReference type="PANTHER" id="PTHR43176:SF3">
    <property type="entry name" value="3-HYDROXYISOBUTYRYL-COA HYDROLASE, MITOCHONDRIAL"/>
    <property type="match status" value="1"/>
</dbReference>
<dbReference type="Gene3D" id="3.90.226.10">
    <property type="entry name" value="2-enoyl-CoA Hydratase, Chain A, domain 1"/>
    <property type="match status" value="2"/>
</dbReference>
<evidence type="ECO:0000256" key="2">
    <source>
        <dbReference type="ARBA" id="ARBA00005254"/>
    </source>
</evidence>
<evidence type="ECO:0000313" key="9">
    <source>
        <dbReference type="EMBL" id="RTG84523.1"/>
    </source>
</evidence>
<dbReference type="GO" id="GO:0006574">
    <property type="term" value="P:L-valine catabolic process"/>
    <property type="evidence" value="ECO:0007669"/>
    <property type="project" value="UniProtKB-UniPathway"/>
</dbReference>
<dbReference type="InterPro" id="IPR045004">
    <property type="entry name" value="ECH_dom"/>
</dbReference>
<organism evidence="9 10">
    <name type="scientific">Schistosoma bovis</name>
    <name type="common">Blood fluke</name>
    <dbReference type="NCBI Taxonomy" id="6184"/>
    <lineage>
        <taxon>Eukaryota</taxon>
        <taxon>Metazoa</taxon>
        <taxon>Spiralia</taxon>
        <taxon>Lophotrochozoa</taxon>
        <taxon>Platyhelminthes</taxon>
        <taxon>Trematoda</taxon>
        <taxon>Digenea</taxon>
        <taxon>Strigeidida</taxon>
        <taxon>Schistosomatoidea</taxon>
        <taxon>Schistosomatidae</taxon>
        <taxon>Schistosoma</taxon>
    </lineage>
</organism>
<keyword evidence="5" id="KW-0378">Hydrolase</keyword>
<dbReference type="EMBL" id="QMKO01002160">
    <property type="protein sequence ID" value="RTG84523.1"/>
    <property type="molecule type" value="Genomic_DNA"/>
</dbReference>
<feature type="non-terminal residue" evidence="9">
    <location>
        <position position="1"/>
    </location>
</feature>
<sequence>VSLVVIEGSGEKAFCAGGDVRFIASAVQKGSIAAQEFFRKEYQLNHLIGVMTKPYIAILNGITMGGGAGISVHGSDEFKMEYRLSQKMIKNPDFYEGVRACLIDKDNTPKWNPNNLTSVDMNQIQSYFNQLPENDEWRPE</sequence>